<dbReference type="AlphaFoldDB" id="A0AAN6WZZ6"/>
<sequence>MAGLEHHKLALDPALVRVANTIQNRYKYFRFSPRTGMLTFVYVAVVPFMVGYLGWTTDGKYDLRAKRRGDVIVER</sequence>
<dbReference type="PANTHER" id="PTHR39476">
    <property type="entry name" value="NADH:UBIQUINONE OXIDOREDUCTASE 6.6KD SUBUNIT"/>
    <property type="match status" value="1"/>
</dbReference>
<keyword evidence="1" id="KW-0812">Transmembrane</keyword>
<evidence type="ECO:0000313" key="2">
    <source>
        <dbReference type="EMBL" id="KAK4189587.1"/>
    </source>
</evidence>
<comment type="caution">
    <text evidence="2">The sequence shown here is derived from an EMBL/GenBank/DDBJ whole genome shotgun (WGS) entry which is preliminary data.</text>
</comment>
<evidence type="ECO:0000256" key="1">
    <source>
        <dbReference type="SAM" id="Phobius"/>
    </source>
</evidence>
<dbReference type="EMBL" id="MU864374">
    <property type="protein sequence ID" value="KAK4189587.1"/>
    <property type="molecule type" value="Genomic_DNA"/>
</dbReference>
<dbReference type="PANTHER" id="PTHR39476:SF1">
    <property type="entry name" value="NADH DEHYDROGENASE [UBIQUINONE] 1 BETA SUBCOMPLEX SUBUNIT 4"/>
    <property type="match status" value="1"/>
</dbReference>
<keyword evidence="1" id="KW-0472">Membrane</keyword>
<protein>
    <recommendedName>
        <fullName evidence="4">NADH-ubiquinone oxidoreductase B15 subunit</fullName>
    </recommendedName>
</protein>
<name>A0AAN6WZZ6_9PEZI</name>
<evidence type="ECO:0000313" key="3">
    <source>
        <dbReference type="Proteomes" id="UP001302126"/>
    </source>
</evidence>
<organism evidence="2 3">
    <name type="scientific">Podospora australis</name>
    <dbReference type="NCBI Taxonomy" id="1536484"/>
    <lineage>
        <taxon>Eukaryota</taxon>
        <taxon>Fungi</taxon>
        <taxon>Dikarya</taxon>
        <taxon>Ascomycota</taxon>
        <taxon>Pezizomycotina</taxon>
        <taxon>Sordariomycetes</taxon>
        <taxon>Sordariomycetidae</taxon>
        <taxon>Sordariales</taxon>
        <taxon>Podosporaceae</taxon>
        <taxon>Podospora</taxon>
    </lineage>
</organism>
<dbReference type="Proteomes" id="UP001302126">
    <property type="component" value="Unassembled WGS sequence"/>
</dbReference>
<feature type="transmembrane region" description="Helical" evidence="1">
    <location>
        <begin position="35"/>
        <end position="55"/>
    </location>
</feature>
<keyword evidence="3" id="KW-1185">Reference proteome</keyword>
<proteinExistence type="predicted"/>
<evidence type="ECO:0008006" key="4">
    <source>
        <dbReference type="Google" id="ProtNLM"/>
    </source>
</evidence>
<reference evidence="2" key="1">
    <citation type="journal article" date="2023" name="Mol. Phylogenet. Evol.">
        <title>Genome-scale phylogeny and comparative genomics of the fungal order Sordariales.</title>
        <authorList>
            <person name="Hensen N."/>
            <person name="Bonometti L."/>
            <person name="Westerberg I."/>
            <person name="Brannstrom I.O."/>
            <person name="Guillou S."/>
            <person name="Cros-Aarteil S."/>
            <person name="Calhoun S."/>
            <person name="Haridas S."/>
            <person name="Kuo A."/>
            <person name="Mondo S."/>
            <person name="Pangilinan J."/>
            <person name="Riley R."/>
            <person name="LaButti K."/>
            <person name="Andreopoulos B."/>
            <person name="Lipzen A."/>
            <person name="Chen C."/>
            <person name="Yan M."/>
            <person name="Daum C."/>
            <person name="Ng V."/>
            <person name="Clum A."/>
            <person name="Steindorff A."/>
            <person name="Ohm R.A."/>
            <person name="Martin F."/>
            <person name="Silar P."/>
            <person name="Natvig D.O."/>
            <person name="Lalanne C."/>
            <person name="Gautier V."/>
            <person name="Ament-Velasquez S.L."/>
            <person name="Kruys A."/>
            <person name="Hutchinson M.I."/>
            <person name="Powell A.J."/>
            <person name="Barry K."/>
            <person name="Miller A.N."/>
            <person name="Grigoriev I.V."/>
            <person name="Debuchy R."/>
            <person name="Gladieux P."/>
            <person name="Hiltunen Thoren M."/>
            <person name="Johannesson H."/>
        </authorList>
    </citation>
    <scope>NUCLEOTIDE SEQUENCE</scope>
    <source>
        <strain evidence="2">PSN309</strain>
    </source>
</reference>
<accession>A0AAN6WZZ6</accession>
<keyword evidence="1" id="KW-1133">Transmembrane helix</keyword>
<gene>
    <name evidence="2" type="ORF">QBC35DRAFT_493094</name>
</gene>
<reference evidence="2" key="2">
    <citation type="submission" date="2023-05" db="EMBL/GenBank/DDBJ databases">
        <authorList>
            <consortium name="Lawrence Berkeley National Laboratory"/>
            <person name="Steindorff A."/>
            <person name="Hensen N."/>
            <person name="Bonometti L."/>
            <person name="Westerberg I."/>
            <person name="Brannstrom I.O."/>
            <person name="Guillou S."/>
            <person name="Cros-Aarteil S."/>
            <person name="Calhoun S."/>
            <person name="Haridas S."/>
            <person name="Kuo A."/>
            <person name="Mondo S."/>
            <person name="Pangilinan J."/>
            <person name="Riley R."/>
            <person name="Labutti K."/>
            <person name="Andreopoulos B."/>
            <person name="Lipzen A."/>
            <person name="Chen C."/>
            <person name="Yanf M."/>
            <person name="Daum C."/>
            <person name="Ng V."/>
            <person name="Clum A."/>
            <person name="Ohm R."/>
            <person name="Martin F."/>
            <person name="Silar P."/>
            <person name="Natvig D."/>
            <person name="Lalanne C."/>
            <person name="Gautier V."/>
            <person name="Ament-Velasquez S.L."/>
            <person name="Kruys A."/>
            <person name="Hutchinson M.I."/>
            <person name="Powell A.J."/>
            <person name="Barry K."/>
            <person name="Miller A.N."/>
            <person name="Grigoriev I.V."/>
            <person name="Debuchy R."/>
            <person name="Gladieux P."/>
            <person name="Thoren M.H."/>
            <person name="Johannesson H."/>
        </authorList>
    </citation>
    <scope>NUCLEOTIDE SEQUENCE</scope>
    <source>
        <strain evidence="2">PSN309</strain>
    </source>
</reference>